<evidence type="ECO:0000313" key="2">
    <source>
        <dbReference type="Proteomes" id="UP000276133"/>
    </source>
</evidence>
<organism evidence="1 2">
    <name type="scientific">Brachionus plicatilis</name>
    <name type="common">Marine rotifer</name>
    <name type="synonym">Brachionus muelleri</name>
    <dbReference type="NCBI Taxonomy" id="10195"/>
    <lineage>
        <taxon>Eukaryota</taxon>
        <taxon>Metazoa</taxon>
        <taxon>Spiralia</taxon>
        <taxon>Gnathifera</taxon>
        <taxon>Rotifera</taxon>
        <taxon>Eurotatoria</taxon>
        <taxon>Monogononta</taxon>
        <taxon>Pseudotrocha</taxon>
        <taxon>Ploima</taxon>
        <taxon>Brachionidae</taxon>
        <taxon>Brachionus</taxon>
    </lineage>
</organism>
<protein>
    <submittedName>
        <fullName evidence="1">Uncharacterized protein</fullName>
    </submittedName>
</protein>
<evidence type="ECO:0000313" key="1">
    <source>
        <dbReference type="EMBL" id="RNA12265.1"/>
    </source>
</evidence>
<sequence length="90" mass="10721">MLEEIDRLICGATGLERIFVSLIFAAGYMSVVVDKSVSCMTQRDYHYIIFTRPERRHFNKLGRELRYQQTESQSQLILEYWIQKKSIQED</sequence>
<name>A0A3M7QMP7_BRAPC</name>
<dbReference type="Proteomes" id="UP000276133">
    <property type="component" value="Unassembled WGS sequence"/>
</dbReference>
<dbReference type="EMBL" id="REGN01005730">
    <property type="protein sequence ID" value="RNA12265.1"/>
    <property type="molecule type" value="Genomic_DNA"/>
</dbReference>
<comment type="caution">
    <text evidence="1">The sequence shown here is derived from an EMBL/GenBank/DDBJ whole genome shotgun (WGS) entry which is preliminary data.</text>
</comment>
<dbReference type="AlphaFoldDB" id="A0A3M7QMP7"/>
<keyword evidence="2" id="KW-1185">Reference proteome</keyword>
<reference evidence="1 2" key="1">
    <citation type="journal article" date="2018" name="Sci. Rep.">
        <title>Genomic signatures of local adaptation to the degree of environmental predictability in rotifers.</title>
        <authorList>
            <person name="Franch-Gras L."/>
            <person name="Hahn C."/>
            <person name="Garcia-Roger E.M."/>
            <person name="Carmona M.J."/>
            <person name="Serra M."/>
            <person name="Gomez A."/>
        </authorList>
    </citation>
    <scope>NUCLEOTIDE SEQUENCE [LARGE SCALE GENOMIC DNA]</scope>
    <source>
        <strain evidence="1">HYR1</strain>
    </source>
</reference>
<gene>
    <name evidence="1" type="ORF">BpHYR1_004830</name>
</gene>
<proteinExistence type="predicted"/>
<accession>A0A3M7QMP7</accession>